<proteinExistence type="predicted"/>
<dbReference type="CDD" id="cd00009">
    <property type="entry name" value="AAA"/>
    <property type="match status" value="1"/>
</dbReference>
<dbReference type="Proteomes" id="UP000247922">
    <property type="component" value="Unassembled WGS sequence"/>
</dbReference>
<reference evidence="2 3" key="1">
    <citation type="submission" date="2018-05" db="EMBL/GenBank/DDBJ databases">
        <title>Genomic Encyclopedia of Type Strains, Phase IV (KMG-IV): sequencing the most valuable type-strain genomes for metagenomic binning, comparative biology and taxonomic classification.</title>
        <authorList>
            <person name="Goeker M."/>
        </authorList>
    </citation>
    <scope>NUCLEOTIDE SEQUENCE [LARGE SCALE GENOMIC DNA]</scope>
    <source>
        <strain evidence="2 3">DSM 22440</strain>
    </source>
</reference>
<dbReference type="GO" id="GO:0005524">
    <property type="term" value="F:ATP binding"/>
    <property type="evidence" value="ECO:0007669"/>
    <property type="project" value="InterPro"/>
</dbReference>
<feature type="domain" description="IstB-like ATP-binding" evidence="1">
    <location>
        <begin position="10"/>
        <end position="244"/>
    </location>
</feature>
<dbReference type="InterPro" id="IPR027417">
    <property type="entry name" value="P-loop_NTPase"/>
</dbReference>
<dbReference type="PANTHER" id="PTHR30050:SF4">
    <property type="entry name" value="ATP-BINDING PROTEIN RV3427C IN INSERTION SEQUENCE-RELATED"/>
    <property type="match status" value="1"/>
</dbReference>
<keyword evidence="3" id="KW-1185">Reference proteome</keyword>
<evidence type="ECO:0000313" key="3">
    <source>
        <dbReference type="Proteomes" id="UP000247922"/>
    </source>
</evidence>
<dbReference type="PANTHER" id="PTHR30050">
    <property type="entry name" value="CHROMOSOMAL REPLICATION INITIATOR PROTEIN DNAA"/>
    <property type="match status" value="1"/>
</dbReference>
<protein>
    <submittedName>
        <fullName evidence="2">DNA replication protein DnaC</fullName>
    </submittedName>
</protein>
<evidence type="ECO:0000259" key="1">
    <source>
        <dbReference type="Pfam" id="PF01695"/>
    </source>
</evidence>
<dbReference type="InterPro" id="IPR002611">
    <property type="entry name" value="IstB_ATP-bd"/>
</dbReference>
<dbReference type="Pfam" id="PF01695">
    <property type="entry name" value="IstB_IS21"/>
    <property type="match status" value="1"/>
</dbReference>
<comment type="caution">
    <text evidence="2">The sequence shown here is derived from an EMBL/GenBank/DDBJ whole genome shotgun (WGS) entry which is preliminary data.</text>
</comment>
<accession>A0A2V3VXV3</accession>
<gene>
    <name evidence="2" type="ORF">DES38_1292</name>
</gene>
<dbReference type="EMBL" id="QJJR01000029">
    <property type="protein sequence ID" value="PXW85764.1"/>
    <property type="molecule type" value="Genomic_DNA"/>
</dbReference>
<name>A0A2V3VXV3_9BACI</name>
<organism evidence="2 3">
    <name type="scientific">Streptohalobacillus salinus</name>
    <dbReference type="NCBI Taxonomy" id="621096"/>
    <lineage>
        <taxon>Bacteria</taxon>
        <taxon>Bacillati</taxon>
        <taxon>Bacillota</taxon>
        <taxon>Bacilli</taxon>
        <taxon>Bacillales</taxon>
        <taxon>Bacillaceae</taxon>
        <taxon>Streptohalobacillus</taxon>
    </lineage>
</organism>
<dbReference type="RefSeq" id="WP_211305867.1">
    <property type="nucleotide sequence ID" value="NZ_QJJR01000029.1"/>
</dbReference>
<evidence type="ECO:0000313" key="2">
    <source>
        <dbReference type="EMBL" id="PXW85764.1"/>
    </source>
</evidence>
<dbReference type="Gene3D" id="3.40.50.300">
    <property type="entry name" value="P-loop containing nucleotide triphosphate hydrolases"/>
    <property type="match status" value="1"/>
</dbReference>
<dbReference type="AlphaFoldDB" id="A0A2V3VXV3"/>
<dbReference type="GO" id="GO:0006260">
    <property type="term" value="P:DNA replication"/>
    <property type="evidence" value="ECO:0007669"/>
    <property type="project" value="TreeGrafter"/>
</dbReference>
<sequence length="251" mass="29147">MMNEETIRKLVEMKLGGMADGYKHQSQNQQYTKMDFEERFKILVDQEHSRRRSNRLQRLIQQAQFEIPTAAIEDIQYFDDRRLSKEDILRLASGLYLDNHHNIILMGATGAGKTYLACALGVSACRQFYNVQYVRLPDLLDEFKIAKAEPNDSYKKLMRKYTKKDLMIIDEWLLHDLSEEELFLTMEIIEKRERKASTIFCTQIGTGGWHARLGSGPTGEAVIDRIVHNAYTIMIDGEVSMRERLGLSNEF</sequence>
<dbReference type="SUPFAM" id="SSF52540">
    <property type="entry name" value="P-loop containing nucleoside triphosphate hydrolases"/>
    <property type="match status" value="1"/>
</dbReference>
<dbReference type="InterPro" id="IPR028350">
    <property type="entry name" value="DNAC/IstB-like"/>
</dbReference>
<dbReference type="PIRSF" id="PIRSF003073">
    <property type="entry name" value="DNAC_TnpB_IstB"/>
    <property type="match status" value="1"/>
</dbReference>